<evidence type="ECO:0000256" key="1">
    <source>
        <dbReference type="ARBA" id="ARBA00004141"/>
    </source>
</evidence>
<feature type="transmembrane region" description="Helical" evidence="8">
    <location>
        <begin position="44"/>
        <end position="64"/>
    </location>
</feature>
<dbReference type="GO" id="GO:0097272">
    <property type="term" value="P:ammonium homeostasis"/>
    <property type="evidence" value="ECO:0007669"/>
    <property type="project" value="TreeGrafter"/>
</dbReference>
<evidence type="ECO:0000256" key="2">
    <source>
        <dbReference type="ARBA" id="ARBA00005887"/>
    </source>
</evidence>
<dbReference type="GO" id="GO:0008519">
    <property type="term" value="F:ammonium channel activity"/>
    <property type="evidence" value="ECO:0007669"/>
    <property type="project" value="InterPro"/>
</dbReference>
<evidence type="ECO:0000256" key="4">
    <source>
        <dbReference type="ARBA" id="ARBA00022692"/>
    </source>
</evidence>
<feature type="transmembrane region" description="Helical" evidence="8">
    <location>
        <begin position="259"/>
        <end position="279"/>
    </location>
</feature>
<keyword evidence="6 8" id="KW-0472">Membrane</keyword>
<keyword evidence="11" id="KW-1185">Reference proteome</keyword>
<evidence type="ECO:0000256" key="8">
    <source>
        <dbReference type="SAM" id="Phobius"/>
    </source>
</evidence>
<feature type="transmembrane region" description="Helical" evidence="8">
    <location>
        <begin position="235"/>
        <end position="252"/>
    </location>
</feature>
<evidence type="ECO:0000259" key="9">
    <source>
        <dbReference type="Pfam" id="PF00909"/>
    </source>
</evidence>
<feature type="transmembrane region" description="Helical" evidence="8">
    <location>
        <begin position="291"/>
        <end position="311"/>
    </location>
</feature>
<feature type="transmembrane region" description="Helical" evidence="8">
    <location>
        <begin position="84"/>
        <end position="108"/>
    </location>
</feature>
<dbReference type="PANTHER" id="PTHR11730">
    <property type="entry name" value="AMMONIUM TRANSPORTER"/>
    <property type="match status" value="1"/>
</dbReference>
<feature type="transmembrane region" description="Helical" evidence="8">
    <location>
        <begin position="115"/>
        <end position="137"/>
    </location>
</feature>
<organism evidence="10 11">
    <name type="scientific">Magallana gigas</name>
    <name type="common">Pacific oyster</name>
    <name type="synonym">Crassostrea gigas</name>
    <dbReference type="NCBI Taxonomy" id="29159"/>
    <lineage>
        <taxon>Eukaryota</taxon>
        <taxon>Metazoa</taxon>
        <taxon>Spiralia</taxon>
        <taxon>Lophotrochozoa</taxon>
        <taxon>Mollusca</taxon>
        <taxon>Bivalvia</taxon>
        <taxon>Autobranchia</taxon>
        <taxon>Pteriomorphia</taxon>
        <taxon>Ostreida</taxon>
        <taxon>Ostreoidea</taxon>
        <taxon>Ostreidae</taxon>
        <taxon>Magallana</taxon>
    </lineage>
</organism>
<dbReference type="Pfam" id="PF00909">
    <property type="entry name" value="Ammonium_transp"/>
    <property type="match status" value="1"/>
</dbReference>
<evidence type="ECO:0000256" key="3">
    <source>
        <dbReference type="ARBA" id="ARBA00022448"/>
    </source>
</evidence>
<evidence type="ECO:0000256" key="7">
    <source>
        <dbReference type="ARBA" id="ARBA00023177"/>
    </source>
</evidence>
<feature type="domain" description="Ammonium transporter AmtB-like" evidence="9">
    <location>
        <begin position="12"/>
        <end position="285"/>
    </location>
</feature>
<evidence type="ECO:0000256" key="5">
    <source>
        <dbReference type="ARBA" id="ARBA00022989"/>
    </source>
</evidence>
<protein>
    <recommendedName>
        <fullName evidence="9">Ammonium transporter AmtB-like domain-containing protein</fullName>
    </recommendedName>
</protein>
<proteinExistence type="inferred from homology"/>
<dbReference type="Gene3D" id="1.10.3430.10">
    <property type="entry name" value="Ammonium transporter AmtB like domains"/>
    <property type="match status" value="1"/>
</dbReference>
<feature type="transmembrane region" description="Helical" evidence="8">
    <location>
        <begin position="157"/>
        <end position="175"/>
    </location>
</feature>
<dbReference type="PANTHER" id="PTHR11730:SF6">
    <property type="entry name" value="AMMONIUM TRANSPORTER"/>
    <property type="match status" value="1"/>
</dbReference>
<reference evidence="10" key="1">
    <citation type="submission" date="2022-08" db="UniProtKB">
        <authorList>
            <consortium name="EnsemblMetazoa"/>
        </authorList>
    </citation>
    <scope>IDENTIFICATION</scope>
    <source>
        <strain evidence="10">05x7-T-G4-1.051#20</strain>
    </source>
</reference>
<keyword evidence="3" id="KW-0813">Transport</keyword>
<dbReference type="InterPro" id="IPR029020">
    <property type="entry name" value="Ammonium/urea_transptr"/>
</dbReference>
<dbReference type="GO" id="GO:0005886">
    <property type="term" value="C:plasma membrane"/>
    <property type="evidence" value="ECO:0007669"/>
    <property type="project" value="TreeGrafter"/>
</dbReference>
<evidence type="ECO:0000256" key="6">
    <source>
        <dbReference type="ARBA" id="ARBA00023136"/>
    </source>
</evidence>
<feature type="transmembrane region" description="Helical" evidence="8">
    <location>
        <begin position="332"/>
        <end position="358"/>
    </location>
</feature>
<dbReference type="Proteomes" id="UP000005408">
    <property type="component" value="Unassembled WGS sequence"/>
</dbReference>
<dbReference type="AlphaFoldDB" id="A0A8W8N419"/>
<comment type="similarity">
    <text evidence="2">Belongs to the ammonia transporter channel (TC 1.A.11.2) family.</text>
</comment>
<feature type="transmembrane region" description="Helical" evidence="8">
    <location>
        <begin position="12"/>
        <end position="32"/>
    </location>
</feature>
<dbReference type="EnsemblMetazoa" id="G4167.5">
    <property type="protein sequence ID" value="G4167.5:cds"/>
    <property type="gene ID" value="G4167"/>
</dbReference>
<evidence type="ECO:0000313" key="11">
    <source>
        <dbReference type="Proteomes" id="UP000005408"/>
    </source>
</evidence>
<name>A0A8W8N419_MAGGI</name>
<dbReference type="SUPFAM" id="SSF111352">
    <property type="entry name" value="Ammonium transporter"/>
    <property type="match status" value="1"/>
</dbReference>
<comment type="subcellular location">
    <subcellularLocation>
        <location evidence="1">Membrane</location>
        <topology evidence="1">Multi-pass membrane protein</topology>
    </subcellularLocation>
</comment>
<keyword evidence="7" id="KW-0924">Ammonia transport</keyword>
<accession>A0A8W8N419</accession>
<feature type="transmembrane region" description="Helical" evidence="8">
    <location>
        <begin position="196"/>
        <end position="215"/>
    </location>
</feature>
<keyword evidence="4 8" id="KW-0812">Transmembrane</keyword>
<sequence length="418" mass="45799">MTSRGDYSSTWVFIAGVILLQFGFVIREVGAVRIKDTKRIIIRHVVNLLLSGVVYCLFGVVLALSDGGVADKFIGTTFVFLYELIAYVFILTQSAFASITTSIVTGAIAERCKLIAYFITTVFISGFIHPVARHWTIYGRGWLNIEPIVYQDNAGSGTIHVVAGIAALVGAAMLGPRTGRFDSSLKKDFTERCYSARVAAVGGFILLIGFLAFIWGCRELFVFESSYAPIALSKVNPSASCFIAAITSLFINRYFGKKWSLFVAINGGLAGMVAISAGSDHFEPLRIDDPLDVVAVHFVGGSWGLIAVAIFHKTKGILYTWQTESAASILGYQLLGLVAIAVWTAVLSGLMFGILRWFGILRVCDEVQEKEFAHPAHEFMEIKKENEETVDITFNASPEKICQKDTYFAGDKASDFHL</sequence>
<evidence type="ECO:0000313" key="10">
    <source>
        <dbReference type="EnsemblMetazoa" id="G4167.5:cds"/>
    </source>
</evidence>
<dbReference type="InterPro" id="IPR024041">
    <property type="entry name" value="NH4_transpt_AmtB-like_dom"/>
</dbReference>
<keyword evidence="5 8" id="KW-1133">Transmembrane helix</keyword>